<proteinExistence type="predicted"/>
<dbReference type="STRING" id="619300.G3AHE5"/>
<feature type="domain" description="Retrograde transport protein Dsl1 C-terminal" evidence="2">
    <location>
        <begin position="222"/>
        <end position="362"/>
    </location>
</feature>
<evidence type="ECO:0000256" key="1">
    <source>
        <dbReference type="SAM" id="MobiDB-lite"/>
    </source>
</evidence>
<evidence type="ECO:0000313" key="3">
    <source>
        <dbReference type="EMBL" id="EGW34107.1"/>
    </source>
</evidence>
<keyword evidence="4" id="KW-1185">Reference proteome</keyword>
<organism evidence="4">
    <name type="scientific">Spathaspora passalidarum (strain NRRL Y-27907 / 11-Y1)</name>
    <dbReference type="NCBI Taxonomy" id="619300"/>
    <lineage>
        <taxon>Eukaryota</taxon>
        <taxon>Fungi</taxon>
        <taxon>Dikarya</taxon>
        <taxon>Ascomycota</taxon>
        <taxon>Saccharomycotina</taxon>
        <taxon>Pichiomycetes</taxon>
        <taxon>Debaryomycetaceae</taxon>
        <taxon>Spathaspora</taxon>
    </lineage>
</organism>
<dbReference type="InterPro" id="IPR021876">
    <property type="entry name" value="Dsl1_C"/>
</dbReference>
<dbReference type="Proteomes" id="UP000000709">
    <property type="component" value="Unassembled WGS sequence"/>
</dbReference>
<feature type="region of interest" description="Disordered" evidence="1">
    <location>
        <begin position="1"/>
        <end position="106"/>
    </location>
</feature>
<dbReference type="eggNOG" id="ENOG502QR7Q">
    <property type="taxonomic scope" value="Eukaryota"/>
</dbReference>
<accession>G3AHE5</accession>
<gene>
    <name evidence="3" type="ORF">SPAPADRAFT_59527</name>
</gene>
<dbReference type="InParanoid" id="G3AHE5"/>
<dbReference type="HOGENOM" id="CLU_761098_0_0_1"/>
<dbReference type="GeneID" id="18872959"/>
<sequence length="364" mass="42499">MAQAVQAPVQEEETIEEEETDGWNDNWDDAWDENEEEEEETKSTQEDDWNAKWDNSDQEEEEEEAADWNDKWDDNWDDESDKEEVLTKKSPKKIVKAKEPPKEAIPQEKTVVEPQVKQKVPEKILISQISIKVIDIFHDYQLDRKYLVSTIKALSSVVYPPLTNSFLMINDLNYLQANLDLPLQSFIQTNWNQVIVEFYSKIKTILATIDLSDEESETSVDLLDKWFKNLDKQLYTTNPNKLKHLITDIVEFINNWLINSIIDLDDISEFQCTKLTQIIDSAHDITSSYIKQIGISTSLASYNKLANVRFMINNHITAIIARFYQGDLYDLTTDEIIKLIKSVFIQSELREDTINEIIEFRNMN</sequence>
<feature type="compositionally biased region" description="Basic and acidic residues" evidence="1">
    <location>
        <begin position="96"/>
        <end position="106"/>
    </location>
</feature>
<feature type="compositionally biased region" description="Basic and acidic residues" evidence="1">
    <location>
        <begin position="41"/>
        <end position="55"/>
    </location>
</feature>
<evidence type="ECO:0000259" key="2">
    <source>
        <dbReference type="Pfam" id="PF11989"/>
    </source>
</evidence>
<dbReference type="InterPro" id="IPR046362">
    <property type="entry name" value="Zw10/DSL1_C_sf"/>
</dbReference>
<feature type="compositionally biased region" description="Acidic residues" evidence="1">
    <location>
        <begin position="56"/>
        <end position="67"/>
    </location>
</feature>
<dbReference type="OrthoDB" id="534815at2759"/>
<dbReference type="RefSeq" id="XP_007373691.1">
    <property type="nucleotide sequence ID" value="XM_007373629.1"/>
</dbReference>
<protein>
    <recommendedName>
        <fullName evidence="2">Retrograde transport protein Dsl1 C-terminal domain-containing protein</fullName>
    </recommendedName>
</protein>
<name>G3AHE5_SPAPN</name>
<dbReference type="EMBL" id="GL996500">
    <property type="protein sequence ID" value="EGW34107.1"/>
    <property type="molecule type" value="Genomic_DNA"/>
</dbReference>
<dbReference type="AlphaFoldDB" id="G3AHE5"/>
<evidence type="ECO:0000313" key="4">
    <source>
        <dbReference type="Proteomes" id="UP000000709"/>
    </source>
</evidence>
<dbReference type="KEGG" id="spaa:SPAPADRAFT_59527"/>
<feature type="compositionally biased region" description="Acidic residues" evidence="1">
    <location>
        <begin position="10"/>
        <end position="40"/>
    </location>
</feature>
<dbReference type="Gene3D" id="1.10.357.150">
    <property type="match status" value="1"/>
</dbReference>
<dbReference type="Pfam" id="PF11989">
    <property type="entry name" value="Dsl1_C"/>
    <property type="match status" value="1"/>
</dbReference>
<reference evidence="3 4" key="1">
    <citation type="journal article" date="2011" name="Proc. Natl. Acad. Sci. U.S.A.">
        <title>Comparative genomics of xylose-fermenting fungi for enhanced biofuel production.</title>
        <authorList>
            <person name="Wohlbach D.J."/>
            <person name="Kuo A."/>
            <person name="Sato T.K."/>
            <person name="Potts K.M."/>
            <person name="Salamov A.A."/>
            <person name="LaButti K.M."/>
            <person name="Sun H."/>
            <person name="Clum A."/>
            <person name="Pangilinan J.L."/>
            <person name="Lindquist E.A."/>
            <person name="Lucas S."/>
            <person name="Lapidus A."/>
            <person name="Jin M."/>
            <person name="Gunawan C."/>
            <person name="Balan V."/>
            <person name="Dale B.E."/>
            <person name="Jeffries T.W."/>
            <person name="Zinkel R."/>
            <person name="Barry K.W."/>
            <person name="Grigoriev I.V."/>
            <person name="Gasch A.P."/>
        </authorList>
    </citation>
    <scope>NUCLEOTIDE SEQUENCE [LARGE SCALE GENOMIC DNA]</scope>
    <source>
        <strain evidence="4">NRRL Y-27907 / 11-Y1</strain>
    </source>
</reference>